<proteinExistence type="predicted"/>
<evidence type="ECO:0000313" key="5">
    <source>
        <dbReference type="Proteomes" id="UP000054558"/>
    </source>
</evidence>
<dbReference type="Pfam" id="PF20474">
    <property type="entry name" value="PHL"/>
    <property type="match status" value="1"/>
</dbReference>
<feature type="compositionally biased region" description="Low complexity" evidence="1">
    <location>
        <begin position="1502"/>
        <end position="1525"/>
    </location>
</feature>
<feature type="region of interest" description="Disordered" evidence="1">
    <location>
        <begin position="950"/>
        <end position="1047"/>
    </location>
</feature>
<feature type="region of interest" description="Disordered" evidence="1">
    <location>
        <begin position="1502"/>
        <end position="1530"/>
    </location>
</feature>
<feature type="region of interest" description="Disordered" evidence="1">
    <location>
        <begin position="1118"/>
        <end position="1204"/>
    </location>
</feature>
<feature type="compositionally biased region" description="Low complexity" evidence="1">
    <location>
        <begin position="1018"/>
        <end position="1047"/>
    </location>
</feature>
<feature type="region of interest" description="Disordered" evidence="1">
    <location>
        <begin position="664"/>
        <end position="683"/>
    </location>
</feature>
<feature type="region of interest" description="Disordered" evidence="1">
    <location>
        <begin position="1557"/>
        <end position="1590"/>
    </location>
</feature>
<feature type="region of interest" description="Disordered" evidence="1">
    <location>
        <begin position="470"/>
        <end position="641"/>
    </location>
</feature>
<dbReference type="InterPro" id="IPR021950">
    <property type="entry name" value="Spt20"/>
</dbReference>
<dbReference type="GO" id="GO:0003712">
    <property type="term" value="F:transcription coregulator activity"/>
    <property type="evidence" value="ECO:0000318"/>
    <property type="project" value="GO_Central"/>
</dbReference>
<dbReference type="OMA" id="VEMQQYA"/>
<dbReference type="Pfam" id="PF12090">
    <property type="entry name" value="Spt20_SEP"/>
    <property type="match status" value="1"/>
</dbReference>
<dbReference type="GO" id="GO:0006357">
    <property type="term" value="P:regulation of transcription by RNA polymerase II"/>
    <property type="evidence" value="ECO:0000318"/>
    <property type="project" value="GO_Central"/>
</dbReference>
<evidence type="ECO:0000259" key="3">
    <source>
        <dbReference type="Pfam" id="PF20474"/>
    </source>
</evidence>
<feature type="compositionally biased region" description="Low complexity" evidence="1">
    <location>
        <begin position="1156"/>
        <end position="1190"/>
    </location>
</feature>
<feature type="compositionally biased region" description="Low complexity" evidence="1">
    <location>
        <begin position="1264"/>
        <end position="1307"/>
    </location>
</feature>
<sequence>MVGVSFRLQKPAFRRLGVGPKRNYSSPKPSPPSDGKKSEMQDAVKQESAGSGLAREPSVAEPSPAKVQDGNVSDDGRSQLDGNRPRSSSRESTQPLGNGVLKSPKGERLSAKRKRNDQILKGHKSLRSFLRAARAARPSGGAFLLDHLPDLPVSFAVNLLSSEFSLDTPTEKDGKYPAYKTVSKLPAYPINRATEGFLKALDRGCIPAEMISELPCTYIDGCLIVELRDYRDCRVGPSQGSAGTPKGIPRPPIVHKLLLRPDTESIIKETSRLGKEAKLSYQEQLELEARSLRAMQPDLCLDLNPRTLSEAASSAYSRCKMALPRRPSVLRYKGSITARRVQALRSARERRALLAEGKAAKRESLPPFPPELIELTVEDLMGSRPTKQTERMPSPVAEDKPIALIRTSKKSMQKGQRALAAAAAAVAAQNSIAAKADKWAKEAEEAQAAEESRVLVKALDLVKEEDGRPIAAAGLSGGKRKTMEEIREERARAKKQKQEEKEQAKEMRAKEKEELKERKNQEKLQKQKQKQTSASADKERREKEARDKVEAAERAREAEEERLEAERKQKEEEERERAIKAAKEEEERKKRERLAKEALAKIREVPKTAKQLKEEAKEREKEAKRKKRLEDKAAKEAERKRLIEEKRAKDAAAIAARTVIKTPSFSGQVKGEPSEDTRLGVRPGAPPVPGLLDGHASEDDRKLKVDTRAVLLQLIRKHDLQPKPPKSDPVVRPTGAVPSMREIQVALSQMDASKDVADPTMSRSMATSLVGGSVNARKNRVIHFVKAEARPAPGTKGPPTMVVYRHLRLFLFGRPQDTMIQPVLQVTGDEGDEDPQVPGSGSRKVVLPLLPSQEAADAFAAELTRLLKHEGHQLYSDDIVSAGHRQQMGPPMGMNGQSRGLPMSAAGALVGAASGLGPMAMPGGMRLPSPGLPMALPSPTGLPPSRIFPTPASRNHLLTRGPPDPSGAQIGTPVPGSPQLAPLSHMSASQMAQRVISSTHHGAHVGAQLVPGHPAPMAHQHPQQVLQQQLQQQQMQHRQAQQQLAAQAGVQQRHQMQQRQQQQLQQMQQVQQQQQQQQQAQHQQQQQQQMQNQLKQRQILHQQQQAQAQQIQRTNLQAAQAQQQQQRQQVPGTPQTPQGGANMQPAGRGGRGAPTLKQAQMLQQQQQQAKQKQMAAALARSQSGGSQGQSLPPPQVLMGQGGELPVGTHQMRLAAQQQLVQQQRIQQQLRAQHMQQQQQQQGGKPPQSLPAGGSSGQLPTPPSQGGQAKPPTKQQQAQLKRQLSQQQGGSQSEQSQQQQMFQRQLSQNEVQSANQIAQLQQRQGAPPGGGPQPGQMAPQLQRIPAQQGQPGAPQMQRSVSGRQGAGPGQGMEGAMQGGQAPPQVRQLQQGQMGSPIAPPSGSSPTIQRAANPQVQHLAAGARQMAPQQPHMQQRPQLGQQPPPQVQIPPVQPPSEVGNAAQALPSPKVNLQQQQQLRQYMQTLPPEKRQEVWQQIQARNAAARGAGPQVAAGRAGRGTPAGRSRGMQMPQNAPMQSSAQLAAAAAIAQVAQTQLAGVNPHAGPQVGTPRRPPMQLVPDESAANPLGANPMPEGLVSPAAALQSPASYPYNLQQAQMMLQGSGGVSPVGALGVAGVAPPLGIGQAPPSAGVDPGGRSSMQPGQAPQPQDKK</sequence>
<feature type="compositionally biased region" description="Basic and acidic residues" evidence="1">
    <location>
        <begin position="536"/>
        <end position="641"/>
    </location>
</feature>
<evidence type="ECO:0000256" key="1">
    <source>
        <dbReference type="SAM" id="MobiDB-lite"/>
    </source>
</evidence>
<dbReference type="PANTHER" id="PTHR13526:SF8">
    <property type="entry name" value="TRANSCRIPTION FACTOR SPT20 HOMOLOG"/>
    <property type="match status" value="1"/>
</dbReference>
<feature type="compositionally biased region" description="Basic and acidic residues" evidence="1">
    <location>
        <begin position="481"/>
        <end position="525"/>
    </location>
</feature>
<feature type="region of interest" description="Disordered" evidence="1">
    <location>
        <begin position="1635"/>
        <end position="1670"/>
    </location>
</feature>
<feature type="compositionally biased region" description="Basic and acidic residues" evidence="1">
    <location>
        <begin position="34"/>
        <end position="45"/>
    </location>
</feature>
<feature type="compositionally biased region" description="Low complexity" evidence="1">
    <location>
        <begin position="1372"/>
        <end position="1381"/>
    </location>
</feature>
<feature type="region of interest" description="Disordered" evidence="1">
    <location>
        <begin position="1"/>
        <end position="117"/>
    </location>
</feature>
<evidence type="ECO:0000259" key="2">
    <source>
        <dbReference type="Pfam" id="PF12090"/>
    </source>
</evidence>
<dbReference type="InterPro" id="IPR046468">
    <property type="entry name" value="Spt20-like_SEP"/>
</dbReference>
<reference evidence="4 5" key="1">
    <citation type="journal article" date="2014" name="Nat. Commun.">
        <title>Klebsormidium flaccidum genome reveals primary factors for plant terrestrial adaptation.</title>
        <authorList>
            <person name="Hori K."/>
            <person name="Maruyama F."/>
            <person name="Fujisawa T."/>
            <person name="Togashi T."/>
            <person name="Yamamoto N."/>
            <person name="Seo M."/>
            <person name="Sato S."/>
            <person name="Yamada T."/>
            <person name="Mori H."/>
            <person name="Tajima N."/>
            <person name="Moriyama T."/>
            <person name="Ikeuchi M."/>
            <person name="Watanabe M."/>
            <person name="Wada H."/>
            <person name="Kobayashi K."/>
            <person name="Saito M."/>
            <person name="Masuda T."/>
            <person name="Sasaki-Sekimoto Y."/>
            <person name="Mashiguchi K."/>
            <person name="Awai K."/>
            <person name="Shimojima M."/>
            <person name="Masuda S."/>
            <person name="Iwai M."/>
            <person name="Nobusawa T."/>
            <person name="Narise T."/>
            <person name="Kondo S."/>
            <person name="Saito H."/>
            <person name="Sato R."/>
            <person name="Murakawa M."/>
            <person name="Ihara Y."/>
            <person name="Oshima-Yamada Y."/>
            <person name="Ohtaka K."/>
            <person name="Satoh M."/>
            <person name="Sonobe K."/>
            <person name="Ishii M."/>
            <person name="Ohtani R."/>
            <person name="Kanamori-Sato M."/>
            <person name="Honoki R."/>
            <person name="Miyazaki D."/>
            <person name="Mochizuki H."/>
            <person name="Umetsu J."/>
            <person name="Higashi K."/>
            <person name="Shibata D."/>
            <person name="Kamiya Y."/>
            <person name="Sato N."/>
            <person name="Nakamura Y."/>
            <person name="Tabata S."/>
            <person name="Ida S."/>
            <person name="Kurokawa K."/>
            <person name="Ohta H."/>
        </authorList>
    </citation>
    <scope>NUCLEOTIDE SEQUENCE [LARGE SCALE GENOMIC DNA]</scope>
    <source>
        <strain evidence="4 5">NIES-2285</strain>
    </source>
</reference>
<organism evidence="4 5">
    <name type="scientific">Klebsormidium nitens</name>
    <name type="common">Green alga</name>
    <name type="synonym">Ulothrix nitens</name>
    <dbReference type="NCBI Taxonomy" id="105231"/>
    <lineage>
        <taxon>Eukaryota</taxon>
        <taxon>Viridiplantae</taxon>
        <taxon>Streptophyta</taxon>
        <taxon>Klebsormidiophyceae</taxon>
        <taxon>Klebsormidiales</taxon>
        <taxon>Klebsormidiaceae</taxon>
        <taxon>Klebsormidium</taxon>
    </lineage>
</organism>
<dbReference type="GO" id="GO:0000124">
    <property type="term" value="C:SAGA complex"/>
    <property type="evidence" value="ECO:0000318"/>
    <property type="project" value="GO_Central"/>
</dbReference>
<keyword evidence="5" id="KW-1185">Reference proteome</keyword>
<dbReference type="STRING" id="105231.A0A1Y1I0W1"/>
<dbReference type="InterPro" id="IPR046467">
    <property type="entry name" value="PHL_dom"/>
</dbReference>
<feature type="compositionally biased region" description="Low complexity" evidence="1">
    <location>
        <begin position="1426"/>
        <end position="1439"/>
    </location>
</feature>
<feature type="compositionally biased region" description="Low complexity" evidence="1">
    <location>
        <begin position="1333"/>
        <end position="1354"/>
    </location>
</feature>
<dbReference type="OrthoDB" id="1932706at2759"/>
<feature type="compositionally biased region" description="Polar residues" evidence="1">
    <location>
        <begin position="1656"/>
        <end position="1670"/>
    </location>
</feature>
<protein>
    <submittedName>
        <fullName evidence="4">Uncharacterized protein</fullName>
    </submittedName>
</protein>
<gene>
    <name evidence="4" type="ORF">KFL_001350030</name>
</gene>
<accession>A0A1Y1I0W1</accession>
<feature type="compositionally biased region" description="Low complexity" evidence="1">
    <location>
        <begin position="1393"/>
        <end position="1404"/>
    </location>
</feature>
<feature type="domain" description="PHL" evidence="3">
    <location>
        <begin position="718"/>
        <end position="879"/>
    </location>
</feature>
<feature type="compositionally biased region" description="Polar residues" evidence="1">
    <location>
        <begin position="1405"/>
        <end position="1414"/>
    </location>
</feature>
<feature type="compositionally biased region" description="Polar residues" evidence="1">
    <location>
        <begin position="986"/>
        <end position="1000"/>
    </location>
</feature>
<feature type="compositionally biased region" description="Low complexity" evidence="1">
    <location>
        <begin position="1229"/>
        <end position="1241"/>
    </location>
</feature>
<evidence type="ECO:0000313" key="4">
    <source>
        <dbReference type="EMBL" id="GAQ83079.1"/>
    </source>
</evidence>
<feature type="compositionally biased region" description="Low complexity" evidence="1">
    <location>
        <begin position="1118"/>
        <end position="1140"/>
    </location>
</feature>
<dbReference type="Proteomes" id="UP000054558">
    <property type="component" value="Unassembled WGS sequence"/>
</dbReference>
<dbReference type="PANTHER" id="PTHR13526">
    <property type="entry name" value="TRANSCRIPTION FACTOR SPT20 HOMOLOG"/>
    <property type="match status" value="1"/>
</dbReference>
<feature type="compositionally biased region" description="Pro residues" evidence="1">
    <location>
        <begin position="1440"/>
        <end position="1452"/>
    </location>
</feature>
<feature type="compositionally biased region" description="Basic and acidic residues" evidence="1">
    <location>
        <begin position="104"/>
        <end position="117"/>
    </location>
</feature>
<feature type="domain" description="Spt20-like SEP" evidence="2">
    <location>
        <begin position="152"/>
        <end position="306"/>
    </location>
</feature>
<feature type="region of interest" description="Disordered" evidence="1">
    <location>
        <begin position="1229"/>
        <end position="1472"/>
    </location>
</feature>
<dbReference type="EMBL" id="DF237084">
    <property type="protein sequence ID" value="GAQ83079.1"/>
    <property type="molecule type" value="Genomic_DNA"/>
</dbReference>
<name>A0A1Y1I0W1_KLENI</name>